<dbReference type="SUPFAM" id="SSF52047">
    <property type="entry name" value="RNI-like"/>
    <property type="match status" value="2"/>
</dbReference>
<dbReference type="PROSITE" id="PS50181">
    <property type="entry name" value="FBOX"/>
    <property type="match status" value="1"/>
</dbReference>
<dbReference type="SUPFAM" id="SSF81383">
    <property type="entry name" value="F-box domain"/>
    <property type="match status" value="1"/>
</dbReference>
<dbReference type="Gene3D" id="3.80.10.10">
    <property type="entry name" value="Ribonuclease Inhibitor"/>
    <property type="match status" value="2"/>
</dbReference>
<dbReference type="InterPro" id="IPR045627">
    <property type="entry name" value="FBXL18_LRR"/>
</dbReference>
<evidence type="ECO:0000313" key="2">
    <source>
        <dbReference type="EMBL" id="KDR20447.1"/>
    </source>
</evidence>
<accession>A0A067RA33</accession>
<dbReference type="InParanoid" id="A0A067RA33"/>
<keyword evidence="3" id="KW-1185">Reference proteome</keyword>
<dbReference type="EMBL" id="KK852604">
    <property type="protein sequence ID" value="KDR20447.1"/>
    <property type="molecule type" value="Genomic_DNA"/>
</dbReference>
<dbReference type="STRING" id="136037.A0A067RA33"/>
<evidence type="ECO:0000259" key="1">
    <source>
        <dbReference type="PROSITE" id="PS50181"/>
    </source>
</evidence>
<dbReference type="InterPro" id="IPR036047">
    <property type="entry name" value="F-box-like_dom_sf"/>
</dbReference>
<reference evidence="2 3" key="1">
    <citation type="journal article" date="2014" name="Nat. Commun.">
        <title>Molecular traces of alternative social organization in a termite genome.</title>
        <authorList>
            <person name="Terrapon N."/>
            <person name="Li C."/>
            <person name="Robertson H.M."/>
            <person name="Ji L."/>
            <person name="Meng X."/>
            <person name="Booth W."/>
            <person name="Chen Z."/>
            <person name="Childers C.P."/>
            <person name="Glastad K.M."/>
            <person name="Gokhale K."/>
            <person name="Gowin J."/>
            <person name="Gronenberg W."/>
            <person name="Hermansen R.A."/>
            <person name="Hu H."/>
            <person name="Hunt B.G."/>
            <person name="Huylmans A.K."/>
            <person name="Khalil S.M."/>
            <person name="Mitchell R.D."/>
            <person name="Munoz-Torres M.C."/>
            <person name="Mustard J.A."/>
            <person name="Pan H."/>
            <person name="Reese J.T."/>
            <person name="Scharf M.E."/>
            <person name="Sun F."/>
            <person name="Vogel H."/>
            <person name="Xiao J."/>
            <person name="Yang W."/>
            <person name="Yang Z."/>
            <person name="Yang Z."/>
            <person name="Zhou J."/>
            <person name="Zhu J."/>
            <person name="Brent C.S."/>
            <person name="Elsik C.G."/>
            <person name="Goodisman M.A."/>
            <person name="Liberles D.A."/>
            <person name="Roe R.M."/>
            <person name="Vargo E.L."/>
            <person name="Vilcinskas A."/>
            <person name="Wang J."/>
            <person name="Bornberg-Bauer E."/>
            <person name="Korb J."/>
            <person name="Zhang G."/>
            <person name="Liebig J."/>
        </authorList>
    </citation>
    <scope>NUCLEOTIDE SEQUENCE [LARGE SCALE GENOMIC DNA]</scope>
    <source>
        <tissue evidence="2">Whole organism</tissue>
    </source>
</reference>
<sequence>MSLLHLPCELLIHIFEYTSGGDKVNLNITCRRFNEILKDKKMTRKIDFAGCYTANISHIMCYLKPKIVNENIKELDLTSCYWLKSVDIQKCALKLPNLEAFHVADTSLTTGDLMKVLCSCCKIKQLSWSWNPVFPVRRSSLPSISSISSPSSLEFLFLYIKTGLISDRDRSEIGAWLSMCIDLRELWIILPEQESDSISHSWYSYSLELQFRYLHTLVVSSFNYPSTRGYLTGLYSVIMEGCRSCPKNWQCFWTSGEFPSRWPCITDGFNDKTATLMLSWKDARSILDNCYELQHLSLITSDLDVTEYFYQKDYESLKKLCWKSRRIPVDWNLLWNSSRNLEELNIATCVKKVEKMHRKDNLRKLALPSCIILDGCSQSNQQTSRSNSAMEVIIETCPDIEEFELLPCLHCSSHVCQQPRVWQESSFVLFAKWQNLRRFKLEKLDFIRSGSFFTQIFKSCEKLESISLKNLGLSGHCNYLYELCRALKFCKNLRDFRIEQAAISSADRLFRALQTCPLIQRVCVISINRSNLSSESLLAEFVSGAPKLVFLYVFLDTLTEAECRRIKNEIFGRITKNVNPALHVTVLGETSPHGIHHDITKVPGIHYFQMVKDVSRIGTQVGNGNWYLSSD</sequence>
<dbReference type="InterPro" id="IPR032675">
    <property type="entry name" value="LRR_dom_sf"/>
</dbReference>
<dbReference type="OrthoDB" id="6705608at2759"/>
<feature type="domain" description="F-box" evidence="1">
    <location>
        <begin position="1"/>
        <end position="46"/>
    </location>
</feature>
<dbReference type="Proteomes" id="UP000027135">
    <property type="component" value="Unassembled WGS sequence"/>
</dbReference>
<proteinExistence type="predicted"/>
<protein>
    <submittedName>
        <fullName evidence="2">F-box/LRR-repeat protein 18</fullName>
    </submittedName>
</protein>
<name>A0A067RA33_ZOONE</name>
<organism evidence="2 3">
    <name type="scientific">Zootermopsis nevadensis</name>
    <name type="common">Dampwood termite</name>
    <dbReference type="NCBI Taxonomy" id="136037"/>
    <lineage>
        <taxon>Eukaryota</taxon>
        <taxon>Metazoa</taxon>
        <taxon>Ecdysozoa</taxon>
        <taxon>Arthropoda</taxon>
        <taxon>Hexapoda</taxon>
        <taxon>Insecta</taxon>
        <taxon>Pterygota</taxon>
        <taxon>Neoptera</taxon>
        <taxon>Polyneoptera</taxon>
        <taxon>Dictyoptera</taxon>
        <taxon>Blattodea</taxon>
        <taxon>Blattoidea</taxon>
        <taxon>Termitoidae</taxon>
        <taxon>Termopsidae</taxon>
        <taxon>Zootermopsis</taxon>
    </lineage>
</organism>
<dbReference type="GO" id="GO:0031146">
    <property type="term" value="P:SCF-dependent proteasomal ubiquitin-dependent protein catabolic process"/>
    <property type="evidence" value="ECO:0007669"/>
    <property type="project" value="InterPro"/>
</dbReference>
<dbReference type="eggNOG" id="ENOG502RTFB">
    <property type="taxonomic scope" value="Eukaryota"/>
</dbReference>
<gene>
    <name evidence="2" type="ORF">L798_05491</name>
</gene>
<dbReference type="Gene3D" id="1.20.1280.50">
    <property type="match status" value="1"/>
</dbReference>
<evidence type="ECO:0000313" key="3">
    <source>
        <dbReference type="Proteomes" id="UP000027135"/>
    </source>
</evidence>
<dbReference type="Pfam" id="PF12937">
    <property type="entry name" value="F-box-like"/>
    <property type="match status" value="1"/>
</dbReference>
<dbReference type="Pfam" id="PF19729">
    <property type="entry name" value="LRR_FBXL18"/>
    <property type="match status" value="1"/>
</dbReference>
<dbReference type="OMA" id="VLYSECR"/>
<dbReference type="AlphaFoldDB" id="A0A067RA33"/>
<dbReference type="InterPro" id="IPR001810">
    <property type="entry name" value="F-box_dom"/>
</dbReference>